<comment type="caution">
    <text evidence="2">The sequence shown here is derived from an EMBL/GenBank/DDBJ whole genome shotgun (WGS) entry which is preliminary data.</text>
</comment>
<feature type="transmembrane region" description="Helical" evidence="1">
    <location>
        <begin position="157"/>
        <end position="175"/>
    </location>
</feature>
<accession>A0ABN2MEK6</accession>
<evidence type="ECO:0008006" key="4">
    <source>
        <dbReference type="Google" id="ProtNLM"/>
    </source>
</evidence>
<keyword evidence="1" id="KW-1133">Transmembrane helix</keyword>
<dbReference type="EMBL" id="BAAANK010000001">
    <property type="protein sequence ID" value="GAA1823860.1"/>
    <property type="molecule type" value="Genomic_DNA"/>
</dbReference>
<keyword evidence="1" id="KW-0472">Membrane</keyword>
<protein>
    <recommendedName>
        <fullName evidence="4">ABC transporter permease</fullName>
    </recommendedName>
</protein>
<reference evidence="2 3" key="1">
    <citation type="journal article" date="2019" name="Int. J. Syst. Evol. Microbiol.">
        <title>The Global Catalogue of Microorganisms (GCM) 10K type strain sequencing project: providing services to taxonomists for standard genome sequencing and annotation.</title>
        <authorList>
            <consortium name="The Broad Institute Genomics Platform"/>
            <consortium name="The Broad Institute Genome Sequencing Center for Infectious Disease"/>
            <person name="Wu L."/>
            <person name="Ma J."/>
        </authorList>
    </citation>
    <scope>NUCLEOTIDE SEQUENCE [LARGE SCALE GENOMIC DNA]</scope>
    <source>
        <strain evidence="2 3">JCM 14323</strain>
    </source>
</reference>
<dbReference type="Proteomes" id="UP001501746">
    <property type="component" value="Unassembled WGS sequence"/>
</dbReference>
<organism evidence="2 3">
    <name type="scientific">Agromyces salentinus</name>
    <dbReference type="NCBI Taxonomy" id="269421"/>
    <lineage>
        <taxon>Bacteria</taxon>
        <taxon>Bacillati</taxon>
        <taxon>Actinomycetota</taxon>
        <taxon>Actinomycetes</taxon>
        <taxon>Micrococcales</taxon>
        <taxon>Microbacteriaceae</taxon>
        <taxon>Agromyces</taxon>
    </lineage>
</organism>
<feature type="transmembrane region" description="Helical" evidence="1">
    <location>
        <begin position="109"/>
        <end position="137"/>
    </location>
</feature>
<evidence type="ECO:0000313" key="3">
    <source>
        <dbReference type="Proteomes" id="UP001501746"/>
    </source>
</evidence>
<proteinExistence type="predicted"/>
<feature type="transmembrane region" description="Helical" evidence="1">
    <location>
        <begin position="187"/>
        <end position="207"/>
    </location>
</feature>
<keyword evidence="1" id="KW-0812">Transmembrane</keyword>
<gene>
    <name evidence="2" type="ORF">GCM10009750_03110</name>
</gene>
<evidence type="ECO:0000256" key="1">
    <source>
        <dbReference type="SAM" id="Phobius"/>
    </source>
</evidence>
<evidence type="ECO:0000313" key="2">
    <source>
        <dbReference type="EMBL" id="GAA1823860.1"/>
    </source>
</evidence>
<feature type="transmembrane region" description="Helical" evidence="1">
    <location>
        <begin position="34"/>
        <end position="54"/>
    </location>
</feature>
<keyword evidence="3" id="KW-1185">Reference proteome</keyword>
<sequence>MTATDTSALERSRVTFGGVFASEFSKFASLRSSWWLSAAAVVGLLVFVAFWSAVVSDPTRENVVAAAANGFVACGLFVLLVGAGIATADHDNHAITVYFAAVPARTPLVLAKVLLAAIVGGVVGGVAMLTGLGLSIALHGGGADLGDPEVLRVLGEAALLAAILAVTATCLGLMFRSTIATLGVAIGYLYLVPIGISLVPLDAFVLFSDTFPGKASDNFFALTPDPSQLDPVAGTISSVIWTIALIVFTTVWVKRRNA</sequence>
<feature type="transmembrane region" description="Helical" evidence="1">
    <location>
        <begin position="232"/>
        <end position="253"/>
    </location>
</feature>
<dbReference type="RefSeq" id="WP_157428547.1">
    <property type="nucleotide sequence ID" value="NZ_BAAANK010000001.1"/>
</dbReference>
<feature type="transmembrane region" description="Helical" evidence="1">
    <location>
        <begin position="66"/>
        <end position="88"/>
    </location>
</feature>
<name>A0ABN2MEK6_9MICO</name>